<dbReference type="InterPro" id="IPR000626">
    <property type="entry name" value="Ubiquitin-like_dom"/>
</dbReference>
<dbReference type="InterPro" id="IPR051324">
    <property type="entry name" value="Stress/Tellurium_Resist"/>
</dbReference>
<proteinExistence type="predicted"/>
<dbReference type="EMBL" id="JAPMOS010000070">
    <property type="protein sequence ID" value="KAJ4456428.1"/>
    <property type="molecule type" value="Genomic_DNA"/>
</dbReference>
<gene>
    <name evidence="2" type="ORF">PAPYR_8324</name>
</gene>
<dbReference type="CDD" id="cd06974">
    <property type="entry name" value="TerD_like"/>
    <property type="match status" value="1"/>
</dbReference>
<dbReference type="Pfam" id="PF02342">
    <property type="entry name" value="TerD"/>
    <property type="match status" value="1"/>
</dbReference>
<comment type="caution">
    <text evidence="2">The sequence shown here is derived from an EMBL/GenBank/DDBJ whole genome shotgun (WGS) entry which is preliminary data.</text>
</comment>
<keyword evidence="3" id="KW-1185">Reference proteome</keyword>
<evidence type="ECO:0000313" key="2">
    <source>
        <dbReference type="EMBL" id="KAJ4456428.1"/>
    </source>
</evidence>
<accession>A0ABQ8UCC3</accession>
<dbReference type="Gene3D" id="2.60.60.30">
    <property type="entry name" value="sav2460 like domains"/>
    <property type="match status" value="1"/>
</dbReference>
<reference evidence="2" key="1">
    <citation type="journal article" date="2022" name="bioRxiv">
        <title>Genomics of Preaxostyla Flagellates Illuminates Evolutionary Transitions and the Path Towards Mitochondrial Loss.</title>
        <authorList>
            <person name="Novak L.V.F."/>
            <person name="Treitli S.C."/>
            <person name="Pyrih J."/>
            <person name="Halakuc P."/>
            <person name="Pipaliya S.V."/>
            <person name="Vacek V."/>
            <person name="Brzon O."/>
            <person name="Soukal P."/>
            <person name="Eme L."/>
            <person name="Dacks J.B."/>
            <person name="Karnkowska A."/>
            <person name="Elias M."/>
            <person name="Hampl V."/>
        </authorList>
    </citation>
    <scope>NUCLEOTIDE SEQUENCE</scope>
    <source>
        <strain evidence="2">RCP-MX</strain>
    </source>
</reference>
<dbReference type="SMART" id="SM00213">
    <property type="entry name" value="UBQ"/>
    <property type="match status" value="1"/>
</dbReference>
<dbReference type="PANTHER" id="PTHR32097">
    <property type="entry name" value="CAMP-BINDING PROTEIN 1-RELATED"/>
    <property type="match status" value="1"/>
</dbReference>
<dbReference type="InterPro" id="IPR029071">
    <property type="entry name" value="Ubiquitin-like_domsf"/>
</dbReference>
<dbReference type="Proteomes" id="UP001141327">
    <property type="component" value="Unassembled WGS sequence"/>
</dbReference>
<sequence length="309" mass="34023">MSHAHGNCLEKAQTCPKCGRAIDANLSEMVERALMPFSPPVLLTPPPGSPAATDGTFTVTFLTGEEITLKYNPALPIRELRELIHQQQPDYPPAKQKLFWGPNELVDGTLGTAGVVPGATIQMILAMYAIKRGDSLNHVTFDLHWGYPPSGQDYLDASCLIFDAAGGNRDFKWADYSKRDECAGAVHHSGDKMTSSSGCHTIEIDLRQLPPEAHFLFFTLSAYNCRDISQFHQPAVNLFETRNPGQPLTEYCIRHAGRSEAVVMCGLCRAGDGWVVQAIGTQCAGTVRDYSDMIRVCQETLRRPGWRPS</sequence>
<dbReference type="PROSITE" id="PS50053">
    <property type="entry name" value="UBIQUITIN_2"/>
    <property type="match status" value="1"/>
</dbReference>
<feature type="domain" description="Ubiquitin-like" evidence="1">
    <location>
        <begin position="55"/>
        <end position="125"/>
    </location>
</feature>
<dbReference type="PANTHER" id="PTHR32097:SF17">
    <property type="entry name" value="CAMP-BINDING PROTEIN 1-RELATED"/>
    <property type="match status" value="1"/>
</dbReference>
<dbReference type="Gene3D" id="3.10.20.90">
    <property type="entry name" value="Phosphatidylinositol 3-kinase Catalytic Subunit, Chain A, domain 1"/>
    <property type="match status" value="1"/>
</dbReference>
<dbReference type="Pfam" id="PF00240">
    <property type="entry name" value="ubiquitin"/>
    <property type="match status" value="1"/>
</dbReference>
<evidence type="ECO:0000259" key="1">
    <source>
        <dbReference type="PROSITE" id="PS50053"/>
    </source>
</evidence>
<dbReference type="SUPFAM" id="SSF54236">
    <property type="entry name" value="Ubiquitin-like"/>
    <property type="match status" value="1"/>
</dbReference>
<protein>
    <submittedName>
        <fullName evidence="2">Serine/threonine-protein phosphatase 6 catalytic subunit</fullName>
    </submittedName>
</protein>
<name>A0ABQ8UCC3_9EUKA</name>
<dbReference type="InterPro" id="IPR003325">
    <property type="entry name" value="TerD"/>
</dbReference>
<organism evidence="2 3">
    <name type="scientific">Paratrimastix pyriformis</name>
    <dbReference type="NCBI Taxonomy" id="342808"/>
    <lineage>
        <taxon>Eukaryota</taxon>
        <taxon>Metamonada</taxon>
        <taxon>Preaxostyla</taxon>
        <taxon>Paratrimastigidae</taxon>
        <taxon>Paratrimastix</taxon>
    </lineage>
</organism>
<evidence type="ECO:0000313" key="3">
    <source>
        <dbReference type="Proteomes" id="UP001141327"/>
    </source>
</evidence>